<evidence type="ECO:0000313" key="6">
    <source>
        <dbReference type="EMBL" id="KAG5191068.1"/>
    </source>
</evidence>
<feature type="transmembrane region" description="Helical" evidence="5">
    <location>
        <begin position="61"/>
        <end position="82"/>
    </location>
</feature>
<name>A0A835ZDG7_9STRA</name>
<dbReference type="Proteomes" id="UP000664859">
    <property type="component" value="Unassembled WGS sequence"/>
</dbReference>
<dbReference type="PANTHER" id="PTHR23291:SF50">
    <property type="entry name" value="PROTEIN LIFEGUARD 4"/>
    <property type="match status" value="1"/>
</dbReference>
<feature type="transmembrane region" description="Helical" evidence="5">
    <location>
        <begin position="177"/>
        <end position="200"/>
    </location>
</feature>
<keyword evidence="2 5" id="KW-0812">Transmembrane</keyword>
<reference evidence="6" key="1">
    <citation type="submission" date="2021-02" db="EMBL/GenBank/DDBJ databases">
        <title>First Annotated Genome of the Yellow-green Alga Tribonema minus.</title>
        <authorList>
            <person name="Mahan K.M."/>
        </authorList>
    </citation>
    <scope>NUCLEOTIDE SEQUENCE</scope>
    <source>
        <strain evidence="6">UTEX B ZZ1240</strain>
    </source>
</reference>
<evidence type="ECO:0000256" key="4">
    <source>
        <dbReference type="ARBA" id="ARBA00023136"/>
    </source>
</evidence>
<feature type="transmembrane region" description="Helical" evidence="5">
    <location>
        <begin position="94"/>
        <end position="113"/>
    </location>
</feature>
<feature type="transmembrane region" description="Helical" evidence="5">
    <location>
        <begin position="150"/>
        <end position="170"/>
    </location>
</feature>
<dbReference type="GO" id="GO:0016020">
    <property type="term" value="C:membrane"/>
    <property type="evidence" value="ECO:0007669"/>
    <property type="project" value="UniProtKB-SubCell"/>
</dbReference>
<feature type="transmembrane region" description="Helical" evidence="5">
    <location>
        <begin position="236"/>
        <end position="255"/>
    </location>
</feature>
<dbReference type="EMBL" id="JAFCMP010000024">
    <property type="protein sequence ID" value="KAG5191068.1"/>
    <property type="molecule type" value="Genomic_DNA"/>
</dbReference>
<evidence type="ECO:0000256" key="1">
    <source>
        <dbReference type="ARBA" id="ARBA00004141"/>
    </source>
</evidence>
<gene>
    <name evidence="6" type="ORF">JKP88DRAFT_297118</name>
</gene>
<protein>
    <submittedName>
        <fullName evidence="6">Inhibitor of apoptosis-promoting Bax1-domain-containing protein</fullName>
    </submittedName>
</protein>
<dbReference type="InterPro" id="IPR006214">
    <property type="entry name" value="Bax_inhibitor_1-related"/>
</dbReference>
<evidence type="ECO:0000256" key="3">
    <source>
        <dbReference type="ARBA" id="ARBA00022989"/>
    </source>
</evidence>
<keyword evidence="3 5" id="KW-1133">Transmembrane helix</keyword>
<sequence length="261" mass="29282">MEQEDGEMKAPMMPAGGPQVKDEAMYAYKYQDVESGLPTAPGYVAGFDREKELRRGFIRKVYTVLSLQLMLTCGVCAIFTFVDPVRNYMLSHMWPFYTSMFGGLAVLFLMFCYQNVHPTNIVLLTAWTLMESVLVGTVVASYASAGAGGAVVNALFLTLTIFAGLTLFTFQSKIDFSFLGAALFGSLFILMIWGFVISIFGWQPSFWYSLIGAIIFSLYILFDTSLIMNRLSPDDWVLACISLYLDIINLFLFILQLTSRR</sequence>
<proteinExistence type="inferred from homology"/>
<evidence type="ECO:0000256" key="5">
    <source>
        <dbReference type="RuleBase" id="RU004379"/>
    </source>
</evidence>
<dbReference type="Pfam" id="PF01027">
    <property type="entry name" value="Bax1-I"/>
    <property type="match status" value="1"/>
</dbReference>
<dbReference type="PANTHER" id="PTHR23291">
    <property type="entry name" value="BAX INHIBITOR-RELATED"/>
    <property type="match status" value="1"/>
</dbReference>
<comment type="caution">
    <text evidence="6">The sequence shown here is derived from an EMBL/GenBank/DDBJ whole genome shotgun (WGS) entry which is preliminary data.</text>
</comment>
<comment type="similarity">
    <text evidence="5">Belongs to the BI1 family.</text>
</comment>
<comment type="subcellular location">
    <subcellularLocation>
        <location evidence="1">Membrane</location>
        <topology evidence="1">Multi-pass membrane protein</topology>
    </subcellularLocation>
</comment>
<feature type="transmembrane region" description="Helical" evidence="5">
    <location>
        <begin position="206"/>
        <end position="224"/>
    </location>
</feature>
<organism evidence="6 7">
    <name type="scientific">Tribonema minus</name>
    <dbReference type="NCBI Taxonomy" id="303371"/>
    <lineage>
        <taxon>Eukaryota</taxon>
        <taxon>Sar</taxon>
        <taxon>Stramenopiles</taxon>
        <taxon>Ochrophyta</taxon>
        <taxon>PX clade</taxon>
        <taxon>Xanthophyceae</taxon>
        <taxon>Tribonematales</taxon>
        <taxon>Tribonemataceae</taxon>
        <taxon>Tribonema</taxon>
    </lineage>
</organism>
<evidence type="ECO:0000256" key="2">
    <source>
        <dbReference type="ARBA" id="ARBA00022692"/>
    </source>
</evidence>
<evidence type="ECO:0000313" key="7">
    <source>
        <dbReference type="Proteomes" id="UP000664859"/>
    </source>
</evidence>
<accession>A0A835ZDG7</accession>
<keyword evidence="4 5" id="KW-0472">Membrane</keyword>
<feature type="transmembrane region" description="Helical" evidence="5">
    <location>
        <begin position="120"/>
        <end position="144"/>
    </location>
</feature>
<keyword evidence="7" id="KW-1185">Reference proteome</keyword>
<dbReference type="OrthoDB" id="7933078at2759"/>
<dbReference type="AlphaFoldDB" id="A0A835ZDG7"/>